<dbReference type="RefSeq" id="WP_305202620.1">
    <property type="nucleotide sequence ID" value="NZ_JAUUIA010000925.1"/>
</dbReference>
<dbReference type="InterPro" id="IPR002737">
    <property type="entry name" value="MEMO1_fam"/>
</dbReference>
<dbReference type="Proteomes" id="UP001244490">
    <property type="component" value="Unassembled WGS sequence"/>
</dbReference>
<protein>
    <submittedName>
        <fullName evidence="1">AmmeMemoRadiSam system protein B</fullName>
    </submittedName>
</protein>
<accession>A0AAW8APV4</accession>
<organism evidence="1 2">
    <name type="scientific">Klebsiella pneumoniae</name>
    <dbReference type="NCBI Taxonomy" id="573"/>
    <lineage>
        <taxon>Bacteria</taxon>
        <taxon>Pseudomonadati</taxon>
        <taxon>Pseudomonadota</taxon>
        <taxon>Gammaproteobacteria</taxon>
        <taxon>Enterobacterales</taxon>
        <taxon>Enterobacteriaceae</taxon>
        <taxon>Klebsiella/Raoultella group</taxon>
        <taxon>Klebsiella</taxon>
        <taxon>Klebsiella pneumoniae complex</taxon>
    </lineage>
</organism>
<comment type="caution">
    <text evidence="1">The sequence shown here is derived from an EMBL/GenBank/DDBJ whole genome shotgun (WGS) entry which is preliminary data.</text>
</comment>
<reference evidence="1" key="1">
    <citation type="submission" date="2023-07" db="EMBL/GenBank/DDBJ databases">
        <authorList>
            <person name="Peng Z."/>
        </authorList>
    </citation>
    <scope>NUCLEOTIDE SEQUENCE</scope>
    <source>
        <strain evidence="1">KP219</strain>
    </source>
</reference>
<dbReference type="Gene3D" id="3.40.830.10">
    <property type="entry name" value="LigB-like"/>
    <property type="match status" value="1"/>
</dbReference>
<name>A0AAW8APV4_KLEPN</name>
<evidence type="ECO:0000313" key="1">
    <source>
        <dbReference type="EMBL" id="MDP0971573.1"/>
    </source>
</evidence>
<dbReference type="NCBIfam" id="TIGR04336">
    <property type="entry name" value="AmmeMemoSam_B"/>
    <property type="match status" value="1"/>
</dbReference>
<evidence type="ECO:0000313" key="2">
    <source>
        <dbReference type="Proteomes" id="UP001244490"/>
    </source>
</evidence>
<sequence>MARETAKVLREACADKDVVFLASSDFSHYLPAEAARERDELVLDRILRLDAEGVVEVVERNDISMCGYGPVATMIMACGG</sequence>
<gene>
    <name evidence="1" type="primary">amrB</name>
    <name evidence="1" type="ORF">Q6294_32025</name>
</gene>
<dbReference type="Pfam" id="PF01875">
    <property type="entry name" value="Memo"/>
    <property type="match status" value="1"/>
</dbReference>
<proteinExistence type="predicted"/>
<dbReference type="EMBL" id="JAUUIA010000925">
    <property type="protein sequence ID" value="MDP0971573.1"/>
    <property type="molecule type" value="Genomic_DNA"/>
</dbReference>
<dbReference type="AlphaFoldDB" id="A0AAW8APV4"/>
<feature type="non-terminal residue" evidence="1">
    <location>
        <position position="80"/>
    </location>
</feature>